<dbReference type="AlphaFoldDB" id="A0A9Q1C822"/>
<comment type="caution">
    <text evidence="1">The sequence shown here is derived from an EMBL/GenBank/DDBJ whole genome shotgun (WGS) entry which is preliminary data.</text>
</comment>
<dbReference type="OrthoDB" id="6160471at2759"/>
<dbReference type="EMBL" id="JAIZAY010000006">
    <property type="protein sequence ID" value="KAJ8040072.1"/>
    <property type="molecule type" value="Genomic_DNA"/>
</dbReference>
<evidence type="ECO:0000313" key="2">
    <source>
        <dbReference type="Proteomes" id="UP001152320"/>
    </source>
</evidence>
<gene>
    <name evidence="1" type="ORF">HOLleu_14264</name>
</gene>
<name>A0A9Q1C822_HOLLE</name>
<evidence type="ECO:0000313" key="1">
    <source>
        <dbReference type="EMBL" id="KAJ8040072.1"/>
    </source>
</evidence>
<sequence length="119" mass="13696">MAEISFDLNFDLTTLDDMETEENAARFANLAEEDLDDIGEGRNEKSTKKSTKWGVKLLKGLFFAKWTIQSIVYFSLGPRHTAWAYSDRLKYVPLHPPNTQIYAYILFAMVEFGLKCIFS</sequence>
<protein>
    <submittedName>
        <fullName evidence="1">Uncharacterized protein</fullName>
    </submittedName>
</protein>
<dbReference type="Proteomes" id="UP001152320">
    <property type="component" value="Chromosome 6"/>
</dbReference>
<accession>A0A9Q1C822</accession>
<keyword evidence="2" id="KW-1185">Reference proteome</keyword>
<proteinExistence type="predicted"/>
<reference evidence="1" key="1">
    <citation type="submission" date="2021-10" db="EMBL/GenBank/DDBJ databases">
        <title>Tropical sea cucumber genome reveals ecological adaptation and Cuvierian tubules defense mechanism.</title>
        <authorList>
            <person name="Chen T."/>
        </authorList>
    </citation>
    <scope>NUCLEOTIDE SEQUENCE</scope>
    <source>
        <strain evidence="1">Nanhai2018</strain>
        <tissue evidence="1">Muscle</tissue>
    </source>
</reference>
<organism evidence="1 2">
    <name type="scientific">Holothuria leucospilota</name>
    <name type="common">Black long sea cucumber</name>
    <name type="synonym">Mertensiothuria leucospilota</name>
    <dbReference type="NCBI Taxonomy" id="206669"/>
    <lineage>
        <taxon>Eukaryota</taxon>
        <taxon>Metazoa</taxon>
        <taxon>Echinodermata</taxon>
        <taxon>Eleutherozoa</taxon>
        <taxon>Echinozoa</taxon>
        <taxon>Holothuroidea</taxon>
        <taxon>Aspidochirotacea</taxon>
        <taxon>Aspidochirotida</taxon>
        <taxon>Holothuriidae</taxon>
        <taxon>Holothuria</taxon>
    </lineage>
</organism>